<dbReference type="Gene3D" id="3.40.50.1000">
    <property type="entry name" value="HAD superfamily/HAD-like"/>
    <property type="match status" value="1"/>
</dbReference>
<dbReference type="InterPro" id="IPR006439">
    <property type="entry name" value="HAD-SF_hydro_IA"/>
</dbReference>
<dbReference type="PRINTS" id="PR00413">
    <property type="entry name" value="HADHALOGNASE"/>
</dbReference>
<organism evidence="3 4">
    <name type="scientific">Metabacillus flavus</name>
    <dbReference type="NCBI Taxonomy" id="2823519"/>
    <lineage>
        <taxon>Bacteria</taxon>
        <taxon>Bacillati</taxon>
        <taxon>Bacillota</taxon>
        <taxon>Bacilli</taxon>
        <taxon>Bacillales</taxon>
        <taxon>Bacillaceae</taxon>
        <taxon>Metabacillus</taxon>
    </lineage>
</organism>
<protein>
    <submittedName>
        <fullName evidence="3">Haloacid dehalogenase type II</fullName>
    </submittedName>
</protein>
<name>A0ABS5LJ13_9BACI</name>
<dbReference type="SFLD" id="SFLDS00003">
    <property type="entry name" value="Haloacid_Dehalogenase"/>
    <property type="match status" value="1"/>
</dbReference>
<dbReference type="InterPro" id="IPR023214">
    <property type="entry name" value="HAD_sf"/>
</dbReference>
<dbReference type="Gene3D" id="1.10.150.240">
    <property type="entry name" value="Putative phosphatase, domain 2"/>
    <property type="match status" value="1"/>
</dbReference>
<dbReference type="SFLD" id="SFLDF00045">
    <property type="entry name" value="2-haloacid_dehalogenase"/>
    <property type="match status" value="1"/>
</dbReference>
<reference evidence="3 4" key="1">
    <citation type="submission" date="2021-04" db="EMBL/GenBank/DDBJ databases">
        <title>Metabacillus sp. strain KIGAM252 whole genome sequence.</title>
        <authorList>
            <person name="Seo M.-J."/>
            <person name="Cho E.-S."/>
            <person name="Hwang C.Y."/>
            <person name="Yoon D.J."/>
        </authorList>
    </citation>
    <scope>NUCLEOTIDE SEQUENCE [LARGE SCALE GENOMIC DNA]</scope>
    <source>
        <strain evidence="3 4">KIGAM252</strain>
    </source>
</reference>
<gene>
    <name evidence="3" type="ORF">J9317_17770</name>
</gene>
<dbReference type="CDD" id="cd02588">
    <property type="entry name" value="HAD_L2-DEX"/>
    <property type="match status" value="1"/>
</dbReference>
<proteinExistence type="inferred from homology"/>
<sequence>MTIKAILFDAYGTLFDVYSVKEKCEQHFQGKGEEISRTWREKQLEYCFLTQILQKYEPFDQLTEKALRASLAIHGTEGSEKECAELMKEYEQLSPFEETEEVLKQLKGKQTFIYSNGTRGMLEPLIENNGFQDLIGALSADEIRQYKPSPASYSYAMEKLGLDKTDILFVSSNQWDIAGASSFGFKTAWINRAREPVSALGFEPANIYSDLKGLLEEK</sequence>
<dbReference type="Proteomes" id="UP000682403">
    <property type="component" value="Unassembled WGS sequence"/>
</dbReference>
<dbReference type="InterPro" id="IPR051540">
    <property type="entry name" value="S-2-haloacid_dehalogenase"/>
</dbReference>
<dbReference type="SFLD" id="SFLDG01129">
    <property type="entry name" value="C1.5:_HAD__Beta-PGM__Phosphata"/>
    <property type="match status" value="1"/>
</dbReference>
<comment type="caution">
    <text evidence="3">The sequence shown here is derived from an EMBL/GenBank/DDBJ whole genome shotgun (WGS) entry which is preliminary data.</text>
</comment>
<dbReference type="NCBIfam" id="TIGR01549">
    <property type="entry name" value="HAD-SF-IA-v1"/>
    <property type="match status" value="1"/>
</dbReference>
<dbReference type="SFLD" id="SFLDG01135">
    <property type="entry name" value="C1.5.6:_HAD__Beta-PGM__Phospha"/>
    <property type="match status" value="1"/>
</dbReference>
<dbReference type="PANTHER" id="PTHR43316">
    <property type="entry name" value="HYDROLASE, HALOACID DELAHOGENASE-RELATED"/>
    <property type="match status" value="1"/>
</dbReference>
<dbReference type="PANTHER" id="PTHR43316:SF3">
    <property type="entry name" value="HALOACID DEHALOGENASE, TYPE II (AFU_ORTHOLOGUE AFUA_2G07750)-RELATED"/>
    <property type="match status" value="1"/>
</dbReference>
<dbReference type="RefSeq" id="WP_211561113.1">
    <property type="nucleotide sequence ID" value="NZ_JAGVRK010000001.1"/>
</dbReference>
<evidence type="ECO:0000256" key="1">
    <source>
        <dbReference type="ARBA" id="ARBA00008106"/>
    </source>
</evidence>
<dbReference type="SUPFAM" id="SSF56784">
    <property type="entry name" value="HAD-like"/>
    <property type="match status" value="1"/>
</dbReference>
<comment type="similarity">
    <text evidence="1">Belongs to the HAD-like hydrolase superfamily. S-2-haloalkanoic acid dehalogenase family.</text>
</comment>
<evidence type="ECO:0000313" key="3">
    <source>
        <dbReference type="EMBL" id="MBS2970596.1"/>
    </source>
</evidence>
<dbReference type="InterPro" id="IPR023198">
    <property type="entry name" value="PGP-like_dom2"/>
</dbReference>
<dbReference type="NCBIfam" id="TIGR01493">
    <property type="entry name" value="HAD-SF-IA-v2"/>
    <property type="match status" value="1"/>
</dbReference>
<accession>A0ABS5LJ13</accession>
<dbReference type="NCBIfam" id="TIGR01428">
    <property type="entry name" value="HAD_type_II"/>
    <property type="match status" value="1"/>
</dbReference>
<evidence type="ECO:0000256" key="2">
    <source>
        <dbReference type="ARBA" id="ARBA00022801"/>
    </source>
</evidence>
<dbReference type="EMBL" id="JAGVRK010000001">
    <property type="protein sequence ID" value="MBS2970596.1"/>
    <property type="molecule type" value="Genomic_DNA"/>
</dbReference>
<dbReference type="Pfam" id="PF00702">
    <property type="entry name" value="Hydrolase"/>
    <property type="match status" value="1"/>
</dbReference>
<evidence type="ECO:0000313" key="4">
    <source>
        <dbReference type="Proteomes" id="UP000682403"/>
    </source>
</evidence>
<dbReference type="InterPro" id="IPR036412">
    <property type="entry name" value="HAD-like_sf"/>
</dbReference>
<dbReference type="InterPro" id="IPR006328">
    <property type="entry name" value="2-HAD"/>
</dbReference>
<keyword evidence="2" id="KW-0378">Hydrolase</keyword>
<keyword evidence="4" id="KW-1185">Reference proteome</keyword>